<dbReference type="Proteomes" id="UP001303760">
    <property type="component" value="Unassembled WGS sequence"/>
</dbReference>
<evidence type="ECO:0000313" key="3">
    <source>
        <dbReference type="Proteomes" id="UP001303760"/>
    </source>
</evidence>
<proteinExistence type="predicted"/>
<evidence type="ECO:0000313" key="2">
    <source>
        <dbReference type="EMBL" id="KAK4240779.1"/>
    </source>
</evidence>
<feature type="compositionally biased region" description="Basic and acidic residues" evidence="1">
    <location>
        <begin position="487"/>
        <end position="511"/>
    </location>
</feature>
<protein>
    <submittedName>
        <fullName evidence="2">Uncharacterized protein</fullName>
    </submittedName>
</protein>
<dbReference type="InterPro" id="IPR027796">
    <property type="entry name" value="OTT_1508_deam-like"/>
</dbReference>
<feature type="compositionally biased region" description="Acidic residues" evidence="1">
    <location>
        <begin position="527"/>
        <end position="537"/>
    </location>
</feature>
<evidence type="ECO:0000256" key="1">
    <source>
        <dbReference type="SAM" id="MobiDB-lite"/>
    </source>
</evidence>
<reference evidence="2" key="1">
    <citation type="journal article" date="2023" name="Mol. Phylogenet. Evol.">
        <title>Genome-scale phylogeny and comparative genomics of the fungal order Sordariales.</title>
        <authorList>
            <person name="Hensen N."/>
            <person name="Bonometti L."/>
            <person name="Westerberg I."/>
            <person name="Brannstrom I.O."/>
            <person name="Guillou S."/>
            <person name="Cros-Aarteil S."/>
            <person name="Calhoun S."/>
            <person name="Haridas S."/>
            <person name="Kuo A."/>
            <person name="Mondo S."/>
            <person name="Pangilinan J."/>
            <person name="Riley R."/>
            <person name="LaButti K."/>
            <person name="Andreopoulos B."/>
            <person name="Lipzen A."/>
            <person name="Chen C."/>
            <person name="Yan M."/>
            <person name="Daum C."/>
            <person name="Ng V."/>
            <person name="Clum A."/>
            <person name="Steindorff A."/>
            <person name="Ohm R.A."/>
            <person name="Martin F."/>
            <person name="Silar P."/>
            <person name="Natvig D.O."/>
            <person name="Lalanne C."/>
            <person name="Gautier V."/>
            <person name="Ament-Velasquez S.L."/>
            <person name="Kruys A."/>
            <person name="Hutchinson M.I."/>
            <person name="Powell A.J."/>
            <person name="Barry K."/>
            <person name="Miller A.N."/>
            <person name="Grigoriev I.V."/>
            <person name="Debuchy R."/>
            <person name="Gladieux P."/>
            <person name="Hiltunen Thoren M."/>
            <person name="Johannesson H."/>
        </authorList>
    </citation>
    <scope>NUCLEOTIDE SEQUENCE</scope>
    <source>
        <strain evidence="2">CBS 532.94</strain>
    </source>
</reference>
<sequence>MLSKKQRTQTLSLAENVALLSLLCGAPTAPNTNPWPTAVDNHSFADEVRLTSTIAYLSGISDDPSHVVAVCVEGLTSGREIRVVIAVNKEHPVSGNDVLARIKNGLDEVFGHLARANREQDAVLEDSVLHAIVKMCKHRIFSRIKSKRSDATYSKRKGGTAFLGSPLQRVIDAVRKYGNRKRSGAEVERFTRDAVRFRDRLETLETCQEKDVVSHITGVLRAAHRLNETTDFDNILQGLGSRELNSTTRTGLATRLGKLANYVECSLYLCRKAKESGIFRDAEVITISLDANLFARSLEVPPECCLRSCLGRCENGAPTVFGAKNIDSRLKELGRDNTVFLSTVRKILRESRVHAEVQIVCYYELRPIASKPRVICSSKDACYLCNLFIRLHGTFYIPKTHGNLYPGWRLLPIPSLNRAQAQLNRSLEAQIREITGVLMSNPHQHLMLSPNENESTVSLPVSPTAILEPETIQRPGPGSLTTPEQSPKPEVKPEPEHEPQTTLEQDPKPEPEPEPTSKPGRVLEPIPELEAEPEPEPDSVPGPVHKPEPEPVPSQSPTRNPTPTPSPSPKEPPPQLLTRGHVLIYRLDTAKPIPAFTTGLMTMHPEFIRTLATPRSRFAEVHIQWLPRRHAAAFYTARPSGFVELESVGRGVDVDCGTSECVYLAYAGEVVILDFLRELV</sequence>
<dbReference type="EMBL" id="MU860033">
    <property type="protein sequence ID" value="KAK4240779.1"/>
    <property type="molecule type" value="Genomic_DNA"/>
</dbReference>
<dbReference type="Pfam" id="PF14441">
    <property type="entry name" value="OTT_1508_deam"/>
    <property type="match status" value="1"/>
</dbReference>
<gene>
    <name evidence="2" type="ORF">C8A03DRAFT_12882</name>
</gene>
<name>A0AAN7CEW2_9PEZI</name>
<organism evidence="2 3">
    <name type="scientific">Achaetomium macrosporum</name>
    <dbReference type="NCBI Taxonomy" id="79813"/>
    <lineage>
        <taxon>Eukaryota</taxon>
        <taxon>Fungi</taxon>
        <taxon>Dikarya</taxon>
        <taxon>Ascomycota</taxon>
        <taxon>Pezizomycotina</taxon>
        <taxon>Sordariomycetes</taxon>
        <taxon>Sordariomycetidae</taxon>
        <taxon>Sordariales</taxon>
        <taxon>Chaetomiaceae</taxon>
        <taxon>Achaetomium</taxon>
    </lineage>
</organism>
<reference evidence="2" key="2">
    <citation type="submission" date="2023-05" db="EMBL/GenBank/DDBJ databases">
        <authorList>
            <consortium name="Lawrence Berkeley National Laboratory"/>
            <person name="Steindorff A."/>
            <person name="Hensen N."/>
            <person name="Bonometti L."/>
            <person name="Westerberg I."/>
            <person name="Brannstrom I.O."/>
            <person name="Guillou S."/>
            <person name="Cros-Aarteil S."/>
            <person name="Calhoun S."/>
            <person name="Haridas S."/>
            <person name="Kuo A."/>
            <person name="Mondo S."/>
            <person name="Pangilinan J."/>
            <person name="Riley R."/>
            <person name="Labutti K."/>
            <person name="Andreopoulos B."/>
            <person name="Lipzen A."/>
            <person name="Chen C."/>
            <person name="Yanf M."/>
            <person name="Daum C."/>
            <person name="Ng V."/>
            <person name="Clum A."/>
            <person name="Ohm R."/>
            <person name="Martin F."/>
            <person name="Silar P."/>
            <person name="Natvig D."/>
            <person name="Lalanne C."/>
            <person name="Gautier V."/>
            <person name="Ament-Velasquez S.L."/>
            <person name="Kruys A."/>
            <person name="Hutchinson M.I."/>
            <person name="Powell A.J."/>
            <person name="Barry K."/>
            <person name="Miller A.N."/>
            <person name="Grigoriev I.V."/>
            <person name="Debuchy R."/>
            <person name="Gladieux P."/>
            <person name="Thoren M.H."/>
            <person name="Johannesson H."/>
        </authorList>
    </citation>
    <scope>NUCLEOTIDE SEQUENCE</scope>
    <source>
        <strain evidence="2">CBS 532.94</strain>
    </source>
</reference>
<feature type="compositionally biased region" description="Pro residues" evidence="1">
    <location>
        <begin position="550"/>
        <end position="575"/>
    </location>
</feature>
<keyword evidence="3" id="KW-1185">Reference proteome</keyword>
<accession>A0AAN7CEW2</accession>
<feature type="region of interest" description="Disordered" evidence="1">
    <location>
        <begin position="468"/>
        <end position="576"/>
    </location>
</feature>
<comment type="caution">
    <text evidence="2">The sequence shown here is derived from an EMBL/GenBank/DDBJ whole genome shotgun (WGS) entry which is preliminary data.</text>
</comment>
<dbReference type="AlphaFoldDB" id="A0AAN7CEW2"/>